<evidence type="ECO:0000313" key="3">
    <source>
        <dbReference type="EMBL" id="MCB5621225.1"/>
    </source>
</evidence>
<evidence type="ECO:0000313" key="4">
    <source>
        <dbReference type="Proteomes" id="UP001297370"/>
    </source>
</evidence>
<dbReference type="Gene3D" id="2.40.260.10">
    <property type="entry name" value="Sortase"/>
    <property type="match status" value="1"/>
</dbReference>
<name>A0AAJ1B979_MEDGN</name>
<evidence type="ECO:0000256" key="1">
    <source>
        <dbReference type="ARBA" id="ARBA00022801"/>
    </source>
</evidence>
<dbReference type="GO" id="GO:0016787">
    <property type="term" value="F:hydrolase activity"/>
    <property type="evidence" value="ECO:0007669"/>
    <property type="project" value="UniProtKB-KW"/>
</dbReference>
<dbReference type="AlphaFoldDB" id="A0AAJ1B979"/>
<keyword evidence="1" id="KW-0378">Hydrolase</keyword>
<proteinExistence type="predicted"/>
<dbReference type="Pfam" id="PF04203">
    <property type="entry name" value="Sortase"/>
    <property type="match status" value="1"/>
</dbReference>
<feature type="active site" description="Acyl-thioester intermediate" evidence="2">
    <location>
        <position position="104"/>
    </location>
</feature>
<sequence length="127" mass="14277">YLTKDFEGAYSPLGSIFTFAGARLSDSQVYLFAHNMASGQMFGSLKQFTDEAFLTANPEAYLYTPERVRKLKVEGWTYLQADDPCFSSRESQAQDTARVTLVTCVGYFQTPKRLAVNTKVVETRTAF</sequence>
<dbReference type="InterPro" id="IPR009835">
    <property type="entry name" value="SrtB"/>
</dbReference>
<dbReference type="Proteomes" id="UP001297370">
    <property type="component" value="Unassembled WGS sequence"/>
</dbReference>
<dbReference type="EMBL" id="JAJBOM010000094">
    <property type="protein sequence ID" value="MCB5621225.1"/>
    <property type="molecule type" value="Genomic_DNA"/>
</dbReference>
<comment type="caution">
    <text evidence="3">The sequence shown here is derived from an EMBL/GenBank/DDBJ whole genome shotgun (WGS) entry which is preliminary data.</text>
</comment>
<dbReference type="SUPFAM" id="SSF63817">
    <property type="entry name" value="Sortase"/>
    <property type="match status" value="1"/>
</dbReference>
<dbReference type="InterPro" id="IPR023365">
    <property type="entry name" value="Sortase_dom-sf"/>
</dbReference>
<evidence type="ECO:0000256" key="2">
    <source>
        <dbReference type="PIRSR" id="PIRSR605754-1"/>
    </source>
</evidence>
<dbReference type="InterPro" id="IPR005754">
    <property type="entry name" value="Sortase"/>
</dbReference>
<dbReference type="CDD" id="cd05826">
    <property type="entry name" value="Sortase_B"/>
    <property type="match status" value="1"/>
</dbReference>
<feature type="non-terminal residue" evidence="3">
    <location>
        <position position="1"/>
    </location>
</feature>
<accession>A0AAJ1B979</accession>
<feature type="active site" description="Proton donor/acceptor" evidence="2">
    <location>
        <position position="34"/>
    </location>
</feature>
<dbReference type="RefSeq" id="WP_173867862.1">
    <property type="nucleotide sequence ID" value="NZ_JAAIQY010000124.1"/>
</dbReference>
<organism evidence="3 4">
    <name type="scientific">Mediterraneibacter gnavus</name>
    <name type="common">Ruminococcus gnavus</name>
    <dbReference type="NCBI Taxonomy" id="33038"/>
    <lineage>
        <taxon>Bacteria</taxon>
        <taxon>Bacillati</taxon>
        <taxon>Bacillota</taxon>
        <taxon>Clostridia</taxon>
        <taxon>Lachnospirales</taxon>
        <taxon>Lachnospiraceae</taxon>
        <taxon>Mediterraneibacter</taxon>
    </lineage>
</organism>
<gene>
    <name evidence="3" type="ORF">LIQ08_19155</name>
</gene>
<protein>
    <submittedName>
        <fullName evidence="3">Class B sortase</fullName>
    </submittedName>
</protein>
<reference evidence="3" key="1">
    <citation type="submission" date="2021-10" db="EMBL/GenBank/DDBJ databases">
        <title>Collection of gut derived symbiotic bacterial strains cultured from healthy donors.</title>
        <authorList>
            <person name="Lin H."/>
            <person name="Littmann E."/>
            <person name="Claire K."/>
            <person name="Pamer E."/>
        </authorList>
    </citation>
    <scope>NUCLEOTIDE SEQUENCE</scope>
    <source>
        <strain evidence="3">MSK.23.18</strain>
    </source>
</reference>